<evidence type="ECO:0000256" key="2">
    <source>
        <dbReference type="ARBA" id="ARBA00023235"/>
    </source>
</evidence>
<keyword evidence="2" id="KW-0413">Isomerase</keyword>
<dbReference type="PANTHER" id="PTHR35530:SF1">
    <property type="entry name" value="2-HYDROXYMUCONATE TAUTOMERASE"/>
    <property type="match status" value="1"/>
</dbReference>
<dbReference type="KEGG" id="hpse:HPF_21800"/>
<proteinExistence type="inferred from homology"/>
<dbReference type="Proteomes" id="UP000293912">
    <property type="component" value="Chromosome"/>
</dbReference>
<evidence type="ECO:0000313" key="5">
    <source>
        <dbReference type="Proteomes" id="UP000293912"/>
    </source>
</evidence>
<dbReference type="EMBL" id="CP037867">
    <property type="protein sequence ID" value="QBM30335.1"/>
    <property type="molecule type" value="Genomic_DNA"/>
</dbReference>
<dbReference type="PANTHER" id="PTHR35530">
    <property type="entry name" value="TAUTOMERASE-RELATED"/>
    <property type="match status" value="1"/>
</dbReference>
<comment type="similarity">
    <text evidence="1">Belongs to the 4-oxalocrotonate tautomerase family.</text>
</comment>
<name>A0A4P6X5X1_HYDPS</name>
<feature type="domain" description="4-oxalocrotonate tautomerase-like" evidence="3">
    <location>
        <begin position="7"/>
        <end position="58"/>
    </location>
</feature>
<keyword evidence="5" id="KW-1185">Reference proteome</keyword>
<evidence type="ECO:0000259" key="3">
    <source>
        <dbReference type="Pfam" id="PF01361"/>
    </source>
</evidence>
<sequence length="133" mass="14386">MPTLLLKVTPLQNPERYQALAAALTALTAELLHKRPEVTAVVIDDLPRARWCVGGRTVAGTAALLEIGITAGTNTEDEKARFIAAAFDELQRQLAPDGGFEVASYVTVRELPATDWGYGGRTQRARQLARATL</sequence>
<organism evidence="4 5">
    <name type="scientific">Hydrogenophaga pseudoflava</name>
    <name type="common">Pseudomonas carboxydoflava</name>
    <dbReference type="NCBI Taxonomy" id="47421"/>
    <lineage>
        <taxon>Bacteria</taxon>
        <taxon>Pseudomonadati</taxon>
        <taxon>Pseudomonadota</taxon>
        <taxon>Betaproteobacteria</taxon>
        <taxon>Burkholderiales</taxon>
        <taxon>Comamonadaceae</taxon>
        <taxon>Hydrogenophaga</taxon>
    </lineage>
</organism>
<dbReference type="InterPro" id="IPR014347">
    <property type="entry name" value="Tautomerase/MIF_sf"/>
</dbReference>
<dbReference type="RefSeq" id="WP_066156782.1">
    <property type="nucleotide sequence ID" value="NZ_CP037867.1"/>
</dbReference>
<evidence type="ECO:0000256" key="1">
    <source>
        <dbReference type="ARBA" id="ARBA00006723"/>
    </source>
</evidence>
<evidence type="ECO:0000313" key="4">
    <source>
        <dbReference type="EMBL" id="QBM30335.1"/>
    </source>
</evidence>
<dbReference type="GO" id="GO:0016853">
    <property type="term" value="F:isomerase activity"/>
    <property type="evidence" value="ECO:0007669"/>
    <property type="project" value="UniProtKB-KW"/>
</dbReference>
<dbReference type="SUPFAM" id="SSF55331">
    <property type="entry name" value="Tautomerase/MIF"/>
    <property type="match status" value="1"/>
</dbReference>
<dbReference type="Gene3D" id="3.30.429.10">
    <property type="entry name" value="Macrophage Migration Inhibitory Factor"/>
    <property type="match status" value="2"/>
</dbReference>
<reference evidence="4 5" key="1">
    <citation type="submission" date="2019-03" db="EMBL/GenBank/DDBJ databases">
        <authorList>
            <person name="Sebastian G."/>
            <person name="Baumann P."/>
            <person name="Ruckert C."/>
            <person name="Kalinowski J."/>
            <person name="Nebel B."/>
            <person name="Takors R."/>
            <person name="Blombach B."/>
        </authorList>
    </citation>
    <scope>NUCLEOTIDE SEQUENCE [LARGE SCALE GENOMIC DNA]</scope>
    <source>
        <strain evidence="4 5">DSM 1084</strain>
    </source>
</reference>
<gene>
    <name evidence="4" type="ORF">HPF_21800</name>
</gene>
<dbReference type="InterPro" id="IPR004370">
    <property type="entry name" value="4-OT-like_dom"/>
</dbReference>
<protein>
    <submittedName>
        <fullName evidence="4">4-oxalocrotonate tautomerase</fullName>
    </submittedName>
</protein>
<dbReference type="AlphaFoldDB" id="A0A4P6X5X1"/>
<accession>A0A4P6X5X1</accession>
<dbReference type="Pfam" id="PF01361">
    <property type="entry name" value="Tautomerase"/>
    <property type="match status" value="1"/>
</dbReference>